<proteinExistence type="predicted"/>
<evidence type="ECO:0000256" key="8">
    <source>
        <dbReference type="ARBA" id="ARBA00023004"/>
    </source>
</evidence>
<keyword evidence="7" id="KW-0479">Metal-binding</keyword>
<dbReference type="PANTHER" id="PTHR30573">
    <property type="entry name" value="QUINOLINATE SYNTHETASE A"/>
    <property type="match status" value="1"/>
</dbReference>
<evidence type="ECO:0000313" key="12">
    <source>
        <dbReference type="Proteomes" id="UP001064933"/>
    </source>
</evidence>
<dbReference type="EC" id="2.5.1.72" evidence="3 10"/>
<comment type="pathway">
    <text evidence="2">Cofactor biosynthesis; NAD(+) biosynthesis; quinolinate from iminoaspartate: step 1/1.</text>
</comment>
<dbReference type="PANTHER" id="PTHR30573:SF0">
    <property type="entry name" value="QUINOLINATE SYNTHASE, CHLOROPLASTIC"/>
    <property type="match status" value="1"/>
</dbReference>
<evidence type="ECO:0000256" key="10">
    <source>
        <dbReference type="NCBIfam" id="TIGR00550"/>
    </source>
</evidence>
<evidence type="ECO:0000256" key="3">
    <source>
        <dbReference type="ARBA" id="ARBA00012669"/>
    </source>
</evidence>
<dbReference type="RefSeq" id="WP_261759756.1">
    <property type="nucleotide sequence ID" value="NZ_CP104562.2"/>
</dbReference>
<dbReference type="Pfam" id="PF02445">
    <property type="entry name" value="NadA"/>
    <property type="match status" value="1"/>
</dbReference>
<dbReference type="NCBIfam" id="NF006877">
    <property type="entry name" value="PRK09375.1-1"/>
    <property type="match status" value="1"/>
</dbReference>
<dbReference type="NCBIfam" id="TIGR00550">
    <property type="entry name" value="nadA"/>
    <property type="match status" value="1"/>
</dbReference>
<dbReference type="InterPro" id="IPR003473">
    <property type="entry name" value="NadA"/>
</dbReference>
<keyword evidence="12" id="KW-1185">Reference proteome</keyword>
<sequence length="371" mass="39538">MNQVMYDFALQDAQGATCTAHAWAKVPAPLTTRQRDELKQRAAELLKARGAALVAHYYVDGDLQDLAQATGGIVSDSLEMARFGRDHAAQTLVVAGVRFMGETAKILSPEKRVLMPDLDATCSLDLGCPADDFAAFCDAHPDRTVVVYANTSAAVKARADWMVTSSCALEIVSDLKARGEKILWAPDKHLGRYIQDQTGADMLMWNGACIVHDEFKGLELELLRAQHPDAMILVHPESPAAVVAQADVVGSTSALIKAVVEGQAREYVVATDKGILHAMRQLAPGKVLIEAPTAGNSATCKSCAHCPWMAMNGLQGIVECLEHGHGEIQVAEPVRVQALSCITRMLDFTAALKARQAAQAAGSLVAGMGAA</sequence>
<dbReference type="NCBIfam" id="NF006878">
    <property type="entry name" value="PRK09375.1-2"/>
    <property type="match status" value="1"/>
</dbReference>
<accession>A0ABY6B3I1</accession>
<organism evidence="11 12">
    <name type="scientific">Roseateles amylovorans</name>
    <dbReference type="NCBI Taxonomy" id="2978473"/>
    <lineage>
        <taxon>Bacteria</taxon>
        <taxon>Pseudomonadati</taxon>
        <taxon>Pseudomonadota</taxon>
        <taxon>Betaproteobacteria</taxon>
        <taxon>Burkholderiales</taxon>
        <taxon>Sphaerotilaceae</taxon>
        <taxon>Roseateles</taxon>
    </lineage>
</organism>
<dbReference type="InterPro" id="IPR036094">
    <property type="entry name" value="NadA_sf"/>
</dbReference>
<keyword evidence="5" id="KW-0662">Pyridine nucleotide biosynthesis</keyword>
<dbReference type="SUPFAM" id="SSF142754">
    <property type="entry name" value="NadA-like"/>
    <property type="match status" value="1"/>
</dbReference>
<reference evidence="11" key="1">
    <citation type="submission" date="2022-10" db="EMBL/GenBank/DDBJ databases">
        <title>Characterization and whole genome sequencing of a new Roseateles species, isolated from fresh water.</title>
        <authorList>
            <person name="Guliayeva D.Y."/>
            <person name="Akhremchuk A.E."/>
            <person name="Sikolenko M.A."/>
            <person name="Valentovich L.N."/>
            <person name="Sidarenka A.V."/>
        </authorList>
    </citation>
    <scope>NUCLEOTIDE SEQUENCE</scope>
    <source>
        <strain evidence="11">BIM B-1768</strain>
    </source>
</reference>
<evidence type="ECO:0000256" key="7">
    <source>
        <dbReference type="ARBA" id="ARBA00022723"/>
    </source>
</evidence>
<evidence type="ECO:0000256" key="6">
    <source>
        <dbReference type="ARBA" id="ARBA00022679"/>
    </source>
</evidence>
<evidence type="ECO:0000313" key="11">
    <source>
        <dbReference type="EMBL" id="UXH79938.1"/>
    </source>
</evidence>
<evidence type="ECO:0000256" key="2">
    <source>
        <dbReference type="ARBA" id="ARBA00005065"/>
    </source>
</evidence>
<keyword evidence="8" id="KW-0408">Iron</keyword>
<evidence type="ECO:0000256" key="4">
    <source>
        <dbReference type="ARBA" id="ARBA00022485"/>
    </source>
</evidence>
<evidence type="ECO:0000256" key="9">
    <source>
        <dbReference type="ARBA" id="ARBA00023014"/>
    </source>
</evidence>
<dbReference type="Gene3D" id="3.40.50.10800">
    <property type="entry name" value="NadA-like"/>
    <property type="match status" value="3"/>
</dbReference>
<dbReference type="EMBL" id="CP104562">
    <property type="protein sequence ID" value="UXH79938.1"/>
    <property type="molecule type" value="Genomic_DNA"/>
</dbReference>
<gene>
    <name evidence="11" type="primary">nadA</name>
    <name evidence="11" type="ORF">N4261_08685</name>
</gene>
<evidence type="ECO:0000256" key="1">
    <source>
        <dbReference type="ARBA" id="ARBA00001966"/>
    </source>
</evidence>
<protein>
    <recommendedName>
        <fullName evidence="3 10">Quinolinate synthase</fullName>
        <ecNumber evidence="3 10">2.5.1.72</ecNumber>
    </recommendedName>
</protein>
<keyword evidence="6 11" id="KW-0808">Transferase</keyword>
<dbReference type="Proteomes" id="UP001064933">
    <property type="component" value="Chromosome"/>
</dbReference>
<keyword evidence="4" id="KW-0004">4Fe-4S</keyword>
<dbReference type="GO" id="GO:0016740">
    <property type="term" value="F:transferase activity"/>
    <property type="evidence" value="ECO:0007669"/>
    <property type="project" value="UniProtKB-KW"/>
</dbReference>
<keyword evidence="9" id="KW-0411">Iron-sulfur</keyword>
<evidence type="ECO:0000256" key="5">
    <source>
        <dbReference type="ARBA" id="ARBA00022642"/>
    </source>
</evidence>
<name>A0ABY6B3I1_9BURK</name>
<comment type="cofactor">
    <cofactor evidence="1">
        <name>[4Fe-4S] cluster</name>
        <dbReference type="ChEBI" id="CHEBI:49883"/>
    </cofactor>
</comment>